<dbReference type="PANTHER" id="PTHR43429">
    <property type="entry name" value="PYRIDINE NUCLEOTIDE-DISULFIDE OXIDOREDUCTASE DOMAIN-CONTAINING"/>
    <property type="match status" value="1"/>
</dbReference>
<evidence type="ECO:0000259" key="7">
    <source>
        <dbReference type="PROSITE" id="PS50206"/>
    </source>
</evidence>
<dbReference type="Gene3D" id="3.50.50.60">
    <property type="entry name" value="FAD/NAD(P)-binding domain"/>
    <property type="match status" value="2"/>
</dbReference>
<dbReference type="GO" id="GO:0016491">
    <property type="term" value="F:oxidoreductase activity"/>
    <property type="evidence" value="ECO:0007669"/>
    <property type="project" value="UniProtKB-KW"/>
</dbReference>
<evidence type="ECO:0000256" key="5">
    <source>
        <dbReference type="ARBA" id="ARBA00023002"/>
    </source>
</evidence>
<dbReference type="SUPFAM" id="SSF52821">
    <property type="entry name" value="Rhodanese/Cell cycle control phosphatase"/>
    <property type="match status" value="1"/>
</dbReference>
<dbReference type="InterPro" id="IPR016156">
    <property type="entry name" value="FAD/NAD-linked_Rdtase_dimer_sf"/>
</dbReference>
<dbReference type="InterPro" id="IPR001763">
    <property type="entry name" value="Rhodanese-like_dom"/>
</dbReference>
<dbReference type="InterPro" id="IPR050260">
    <property type="entry name" value="FAD-bd_OxRdtase"/>
</dbReference>
<dbReference type="InterPro" id="IPR036188">
    <property type="entry name" value="FAD/NAD-bd_sf"/>
</dbReference>
<keyword evidence="6" id="KW-0676">Redox-active center</keyword>
<proteinExistence type="inferred from homology"/>
<dbReference type="InterPro" id="IPR004099">
    <property type="entry name" value="Pyr_nucl-diS_OxRdtase_dimer"/>
</dbReference>
<dbReference type="Proteomes" id="UP000269883">
    <property type="component" value="Chromosome"/>
</dbReference>
<dbReference type="PROSITE" id="PS50206">
    <property type="entry name" value="RHODANESE_3"/>
    <property type="match status" value="1"/>
</dbReference>
<name>A0A2Z6AU71_9BACT</name>
<evidence type="ECO:0000256" key="1">
    <source>
        <dbReference type="ARBA" id="ARBA00001974"/>
    </source>
</evidence>
<protein>
    <submittedName>
        <fullName evidence="8">FAD-dependent pyridine nucleotide-disulphide oxidoreductase</fullName>
    </submittedName>
</protein>
<dbReference type="PRINTS" id="PR00368">
    <property type="entry name" value="FADPNR"/>
</dbReference>
<dbReference type="SUPFAM" id="SSF55424">
    <property type="entry name" value="FAD/NAD-linked reductases, dimerisation (C-terminal) domain"/>
    <property type="match status" value="1"/>
</dbReference>
<evidence type="ECO:0000256" key="4">
    <source>
        <dbReference type="ARBA" id="ARBA00022827"/>
    </source>
</evidence>
<comment type="similarity">
    <text evidence="2">Belongs to the class-III pyridine nucleotide-disulfide oxidoreductase family.</text>
</comment>
<dbReference type="OrthoDB" id="9769238at2"/>
<dbReference type="Pfam" id="PF07992">
    <property type="entry name" value="Pyr_redox_2"/>
    <property type="match status" value="1"/>
</dbReference>
<dbReference type="SUPFAM" id="SSF51905">
    <property type="entry name" value="FAD/NAD(P)-binding domain"/>
    <property type="match status" value="1"/>
</dbReference>
<evidence type="ECO:0000313" key="8">
    <source>
        <dbReference type="EMBL" id="BBD06775.1"/>
    </source>
</evidence>
<dbReference type="KEGG" id="dfl:DFE_0049"/>
<dbReference type="PANTHER" id="PTHR43429:SF1">
    <property type="entry name" value="NAD(P)H SULFUR OXIDOREDUCTASE (COA-DEPENDENT)"/>
    <property type="match status" value="1"/>
</dbReference>
<evidence type="ECO:0000256" key="3">
    <source>
        <dbReference type="ARBA" id="ARBA00022630"/>
    </source>
</evidence>
<dbReference type="Gene3D" id="3.40.250.10">
    <property type="entry name" value="Rhodanese-like domain"/>
    <property type="match status" value="1"/>
</dbReference>
<keyword evidence="5" id="KW-0560">Oxidoreductase</keyword>
<dbReference type="RefSeq" id="WP_126375587.1">
    <property type="nucleotide sequence ID" value="NZ_AP017378.1"/>
</dbReference>
<reference evidence="8 9" key="1">
    <citation type="journal article" date="2018" name="Sci. Adv.">
        <title>Multi-heme cytochromes provide a pathway for survival in energy-limited environments.</title>
        <authorList>
            <person name="Deng X."/>
            <person name="Dohmae N."/>
            <person name="Nealson K.H."/>
            <person name="Hashimoto K."/>
            <person name="Okamoto A."/>
        </authorList>
    </citation>
    <scope>NUCLEOTIDE SEQUENCE [LARGE SCALE GENOMIC DNA]</scope>
    <source>
        <strain evidence="8 9">IS5</strain>
    </source>
</reference>
<organism evidence="8 9">
    <name type="scientific">Desulfovibrio ferrophilus</name>
    <dbReference type="NCBI Taxonomy" id="241368"/>
    <lineage>
        <taxon>Bacteria</taxon>
        <taxon>Pseudomonadati</taxon>
        <taxon>Thermodesulfobacteriota</taxon>
        <taxon>Desulfovibrionia</taxon>
        <taxon>Desulfovibrionales</taxon>
        <taxon>Desulfovibrionaceae</taxon>
        <taxon>Desulfovibrio</taxon>
    </lineage>
</organism>
<keyword evidence="9" id="KW-1185">Reference proteome</keyword>
<dbReference type="AlphaFoldDB" id="A0A2Z6AU71"/>
<accession>A0A2Z6AU71</accession>
<dbReference type="EMBL" id="AP017378">
    <property type="protein sequence ID" value="BBD06775.1"/>
    <property type="molecule type" value="Genomic_DNA"/>
</dbReference>
<dbReference type="SMART" id="SM00450">
    <property type="entry name" value="RHOD"/>
    <property type="match status" value="1"/>
</dbReference>
<feature type="domain" description="Rhodanese" evidence="7">
    <location>
        <begin position="507"/>
        <end position="569"/>
    </location>
</feature>
<evidence type="ECO:0000313" key="9">
    <source>
        <dbReference type="Proteomes" id="UP000269883"/>
    </source>
</evidence>
<dbReference type="Pfam" id="PF00581">
    <property type="entry name" value="Rhodanese"/>
    <property type="match status" value="1"/>
</dbReference>
<dbReference type="PRINTS" id="PR00411">
    <property type="entry name" value="PNDRDTASEI"/>
</dbReference>
<keyword evidence="3" id="KW-0285">Flavoprotein</keyword>
<dbReference type="InterPro" id="IPR023753">
    <property type="entry name" value="FAD/NAD-binding_dom"/>
</dbReference>
<gene>
    <name evidence="8" type="ORF">DFE_0049</name>
</gene>
<evidence type="ECO:0000256" key="2">
    <source>
        <dbReference type="ARBA" id="ARBA00009130"/>
    </source>
</evidence>
<sequence length="570" mass="61566">MPKKIVIIGAVALGPKAACRARRLDPEAEITVVDRDSIISYGGCGIPYYVSGDIAEVKELCSTVYHAVRDPEFFRQYKRVNVLTRTEAISIDRKAKTVLIKSLETGKESELEYDSLVFATGSTPFVPPVPGHDLQGVFTVSNLHKATLIKDKIAAGEIDNAVVVGGGAIGLEMAEALTALWGIKTTVVEMCDHVLPQAFGPGLARMVENHLRENDVDVMSSTRLLEISGDADGRVAGVKTDKGEIPCQLVIFGVGARPNTQIGQEAGLAVGPWGGLLVDARMRTSDPSIYAGGDCCEVRNLITGGSSYLPLGSLANRQGRVIGTNVAGGNERFEGAVGTFCLKAFELGVAKAGLTLKQARDAGFDAEEGMVVMADRAHFFPGNELMFMSLIADRKTRRVLGIEAVGPQGDAVKARVDAVAVLLPHKPDLDDISNLEVGYAPPYASAMDIVNAAGNALKNIMDGFSDPIDPVTFLEMLEDENNVFLDVRAEKVSRKMQAIYGDRWICLPQDDLPARWEELPRDKRLHVFCNTGLRSYESQLFLREKGFTDLKNIAGGYATARLLKPGIDEK</sequence>
<comment type="cofactor">
    <cofactor evidence="1">
        <name>FAD</name>
        <dbReference type="ChEBI" id="CHEBI:57692"/>
    </cofactor>
</comment>
<dbReference type="InterPro" id="IPR036873">
    <property type="entry name" value="Rhodanese-like_dom_sf"/>
</dbReference>
<dbReference type="Pfam" id="PF02852">
    <property type="entry name" value="Pyr_redox_dim"/>
    <property type="match status" value="1"/>
</dbReference>
<keyword evidence="4" id="KW-0274">FAD</keyword>
<evidence type="ECO:0000256" key="6">
    <source>
        <dbReference type="ARBA" id="ARBA00023284"/>
    </source>
</evidence>